<name>A0A839RMC1_9ACTN</name>
<accession>A0A839RMC1</accession>
<comment type="caution">
    <text evidence="1">The sequence shown here is derived from an EMBL/GenBank/DDBJ whole genome shotgun (WGS) entry which is preliminary data.</text>
</comment>
<dbReference type="EMBL" id="JACHWS010000001">
    <property type="protein sequence ID" value="MBB3037081.1"/>
    <property type="molecule type" value="Genomic_DNA"/>
</dbReference>
<reference evidence="1 2" key="1">
    <citation type="submission" date="2020-08" db="EMBL/GenBank/DDBJ databases">
        <title>Sequencing the genomes of 1000 actinobacteria strains.</title>
        <authorList>
            <person name="Klenk H.-P."/>
        </authorList>
    </citation>
    <scope>NUCLEOTIDE SEQUENCE [LARGE SCALE GENOMIC DNA]</scope>
    <source>
        <strain evidence="1 2">DSM 45258</strain>
    </source>
</reference>
<evidence type="ECO:0008006" key="3">
    <source>
        <dbReference type="Google" id="ProtNLM"/>
    </source>
</evidence>
<organism evidence="1 2">
    <name type="scientific">Hoyosella altamirensis</name>
    <dbReference type="NCBI Taxonomy" id="616997"/>
    <lineage>
        <taxon>Bacteria</taxon>
        <taxon>Bacillati</taxon>
        <taxon>Actinomycetota</taxon>
        <taxon>Actinomycetes</taxon>
        <taxon>Mycobacteriales</taxon>
        <taxon>Hoyosellaceae</taxon>
        <taxon>Hoyosella</taxon>
    </lineage>
</organism>
<gene>
    <name evidence="1" type="ORF">FHU29_001515</name>
</gene>
<evidence type="ECO:0000313" key="1">
    <source>
        <dbReference type="EMBL" id="MBB3037081.1"/>
    </source>
</evidence>
<dbReference type="AlphaFoldDB" id="A0A839RMC1"/>
<dbReference type="RefSeq" id="WP_083962136.1">
    <property type="nucleotide sequence ID" value="NZ_BDDI01000002.1"/>
</dbReference>
<protein>
    <recommendedName>
        <fullName evidence="3">TetR family transcriptional regulator</fullName>
    </recommendedName>
</protein>
<dbReference type="OrthoDB" id="5242485at2"/>
<proteinExistence type="predicted"/>
<evidence type="ECO:0000313" key="2">
    <source>
        <dbReference type="Proteomes" id="UP000567922"/>
    </source>
</evidence>
<keyword evidence="2" id="KW-1185">Reference proteome</keyword>
<dbReference type="Proteomes" id="UP000567922">
    <property type="component" value="Unassembled WGS sequence"/>
</dbReference>
<sequence>MLILLSRGAADAELSDPDGEAIVSGVLAALAGQPAFTRMFFLEAMAAGQRIRERRDKAIDDFAAAARPRLNSFRAASNPPLAPLEQEDVLTLVGAWIELIIHHLVRHEASTLPTLTQRILRQVRRF</sequence>